<dbReference type="InterPro" id="IPR032675">
    <property type="entry name" value="LRR_dom_sf"/>
</dbReference>
<accession>A0A7J7M9R7</accession>
<dbReference type="PANTHER" id="PTHR47186">
    <property type="entry name" value="LEUCINE-RICH REPEAT-CONTAINING PROTEIN 57"/>
    <property type="match status" value="1"/>
</dbReference>
<evidence type="ECO:0000256" key="3">
    <source>
        <dbReference type="ARBA" id="ARBA00022821"/>
    </source>
</evidence>
<keyword evidence="1" id="KW-0677">Repeat</keyword>
<dbReference type="PANTHER" id="PTHR47186:SF61">
    <property type="entry name" value="LEUCINE-RICH REPEAT-CONTAINING PROTEIN 57-RELATED"/>
    <property type="match status" value="1"/>
</dbReference>
<gene>
    <name evidence="5" type="ORF">GIB67_005574</name>
</gene>
<evidence type="ECO:0000256" key="2">
    <source>
        <dbReference type="ARBA" id="ARBA00022741"/>
    </source>
</evidence>
<dbReference type="GO" id="GO:0000166">
    <property type="term" value="F:nucleotide binding"/>
    <property type="evidence" value="ECO:0007669"/>
    <property type="project" value="UniProtKB-KW"/>
</dbReference>
<organism evidence="5 6">
    <name type="scientific">Kingdonia uniflora</name>
    <dbReference type="NCBI Taxonomy" id="39325"/>
    <lineage>
        <taxon>Eukaryota</taxon>
        <taxon>Viridiplantae</taxon>
        <taxon>Streptophyta</taxon>
        <taxon>Embryophyta</taxon>
        <taxon>Tracheophyta</taxon>
        <taxon>Spermatophyta</taxon>
        <taxon>Magnoliopsida</taxon>
        <taxon>Ranunculales</taxon>
        <taxon>Circaeasteraceae</taxon>
        <taxon>Kingdonia</taxon>
    </lineage>
</organism>
<dbReference type="SUPFAM" id="SSF52058">
    <property type="entry name" value="L domain-like"/>
    <property type="match status" value="1"/>
</dbReference>
<keyword evidence="2" id="KW-0547">Nucleotide-binding</keyword>
<reference evidence="5 6" key="1">
    <citation type="journal article" date="2020" name="IScience">
        <title>Genome Sequencing of the Endangered Kingdonia uniflora (Circaeasteraceae, Ranunculales) Reveals Potential Mechanisms of Evolutionary Specialization.</title>
        <authorList>
            <person name="Sun Y."/>
            <person name="Deng T."/>
            <person name="Zhang A."/>
            <person name="Moore M.J."/>
            <person name="Landis J.B."/>
            <person name="Lin N."/>
            <person name="Zhang H."/>
            <person name="Zhang X."/>
            <person name="Huang J."/>
            <person name="Zhang X."/>
            <person name="Sun H."/>
            <person name="Wang H."/>
        </authorList>
    </citation>
    <scope>NUCLEOTIDE SEQUENCE [LARGE SCALE GENOMIC DNA]</scope>
    <source>
        <strain evidence="5">TB1705</strain>
        <tissue evidence="5">Leaf</tissue>
    </source>
</reference>
<sequence length="406" mass="46132">MADAFISVVMDQLAPFLLDKLKEEVKLRHVKNVLLNLEKNEIKKVPESAWLEKLKDVSYEMEDVLDEWRTKILISEIAVNESSAPDGRTGKKKKLPKDKGKMVSLRQLEVQYTDLEEVPETVSNLYNLQTLKLNYCRKLHKLLNDMGKMVSLRQLKICSCKNLKVLPALGRLEFLECLVLANLDSVSPIMGLEVLGVLNGDISAAPVIAFPKLKELDIWNMKHLQEWAIKTDYKYHCHASSSKTAYCILPYAEVIAMPNLIFFTKGNDNKQLSAFGGLVPSPISGEVGVITRWRFSFDIITHTKSLVIQYSPHSTLPQGLSQCKALQILKMWDCNSLTCIFEELQHLTSLRELDIYKCRMSYLGSTMPEGNRRGLGHHISHPRHSHSLKEDTMINICAHAKIHSCF</sequence>
<evidence type="ECO:0000313" key="6">
    <source>
        <dbReference type="Proteomes" id="UP000541444"/>
    </source>
</evidence>
<dbReference type="GO" id="GO:0006952">
    <property type="term" value="P:defense response"/>
    <property type="evidence" value="ECO:0007669"/>
    <property type="project" value="UniProtKB-KW"/>
</dbReference>
<protein>
    <recommendedName>
        <fullName evidence="4">Disease resistance N-terminal domain-containing protein</fullName>
    </recommendedName>
</protein>
<keyword evidence="6" id="KW-1185">Reference proteome</keyword>
<dbReference type="Gene3D" id="1.20.5.4130">
    <property type="match status" value="1"/>
</dbReference>
<evidence type="ECO:0000256" key="1">
    <source>
        <dbReference type="ARBA" id="ARBA00022737"/>
    </source>
</evidence>
<dbReference type="Proteomes" id="UP000541444">
    <property type="component" value="Unassembled WGS sequence"/>
</dbReference>
<dbReference type="Pfam" id="PF18052">
    <property type="entry name" value="Rx_N"/>
    <property type="match status" value="1"/>
</dbReference>
<feature type="domain" description="Disease resistance N-terminal" evidence="4">
    <location>
        <begin position="26"/>
        <end position="76"/>
    </location>
</feature>
<dbReference type="InterPro" id="IPR041118">
    <property type="entry name" value="Rx_N"/>
</dbReference>
<evidence type="ECO:0000313" key="5">
    <source>
        <dbReference type="EMBL" id="KAF6151629.1"/>
    </source>
</evidence>
<dbReference type="EMBL" id="JACGCM010001678">
    <property type="protein sequence ID" value="KAF6151629.1"/>
    <property type="molecule type" value="Genomic_DNA"/>
</dbReference>
<evidence type="ECO:0000259" key="4">
    <source>
        <dbReference type="Pfam" id="PF18052"/>
    </source>
</evidence>
<comment type="caution">
    <text evidence="5">The sequence shown here is derived from an EMBL/GenBank/DDBJ whole genome shotgun (WGS) entry which is preliminary data.</text>
</comment>
<name>A0A7J7M9R7_9MAGN</name>
<keyword evidence="3" id="KW-0611">Plant defense</keyword>
<dbReference type="Gene3D" id="3.80.10.10">
    <property type="entry name" value="Ribonuclease Inhibitor"/>
    <property type="match status" value="2"/>
</dbReference>
<dbReference type="OrthoDB" id="2018313at2759"/>
<dbReference type="AlphaFoldDB" id="A0A7J7M9R7"/>
<proteinExistence type="predicted"/>